<dbReference type="GO" id="GO:0046872">
    <property type="term" value="F:metal ion binding"/>
    <property type="evidence" value="ECO:0007669"/>
    <property type="project" value="UniProtKB-KW"/>
</dbReference>
<organism evidence="7 8">
    <name type="scientific">Filobasidium floriforme</name>
    <dbReference type="NCBI Taxonomy" id="5210"/>
    <lineage>
        <taxon>Eukaryota</taxon>
        <taxon>Fungi</taxon>
        <taxon>Dikarya</taxon>
        <taxon>Basidiomycota</taxon>
        <taxon>Agaricomycotina</taxon>
        <taxon>Tremellomycetes</taxon>
        <taxon>Filobasidiales</taxon>
        <taxon>Filobasidiaceae</taxon>
        <taxon>Filobasidium</taxon>
    </lineage>
</organism>
<evidence type="ECO:0000313" key="8">
    <source>
        <dbReference type="Proteomes" id="UP000812966"/>
    </source>
</evidence>
<comment type="similarity">
    <text evidence="1">Belongs to the metallo-beta-lactamase superfamily.</text>
</comment>
<dbReference type="Pfam" id="PF00753">
    <property type="entry name" value="Lactamase_B"/>
    <property type="match status" value="1"/>
</dbReference>
<dbReference type="Proteomes" id="UP000812966">
    <property type="component" value="Unassembled WGS sequence"/>
</dbReference>
<evidence type="ECO:0000256" key="2">
    <source>
        <dbReference type="ARBA" id="ARBA00022723"/>
    </source>
</evidence>
<evidence type="ECO:0000256" key="3">
    <source>
        <dbReference type="ARBA" id="ARBA00022801"/>
    </source>
</evidence>
<dbReference type="PANTHER" id="PTHR23131:SF0">
    <property type="entry name" value="ENDORIBONUCLEASE LACTB2"/>
    <property type="match status" value="1"/>
</dbReference>
<feature type="domain" description="Metallo-beta-lactamase" evidence="6">
    <location>
        <begin position="29"/>
        <end position="225"/>
    </location>
</feature>
<evidence type="ECO:0000256" key="1">
    <source>
        <dbReference type="ARBA" id="ARBA00007749"/>
    </source>
</evidence>
<keyword evidence="2" id="KW-0479">Metal-binding</keyword>
<dbReference type="FunFam" id="3.60.15.10:FF:000041">
    <property type="entry name" value="Metallo-beta-lactamase domain protein"/>
    <property type="match status" value="1"/>
</dbReference>
<dbReference type="AlphaFoldDB" id="A0A8K0JPH1"/>
<comment type="caution">
    <text evidence="7">The sequence shown here is derived from an EMBL/GenBank/DDBJ whole genome shotgun (WGS) entry which is preliminary data.</text>
</comment>
<evidence type="ECO:0000259" key="6">
    <source>
        <dbReference type="SMART" id="SM00849"/>
    </source>
</evidence>
<dbReference type="GO" id="GO:0016787">
    <property type="term" value="F:hydrolase activity"/>
    <property type="evidence" value="ECO:0007669"/>
    <property type="project" value="UniProtKB-KW"/>
</dbReference>
<dbReference type="InterPro" id="IPR036388">
    <property type="entry name" value="WH-like_DNA-bd_sf"/>
</dbReference>
<sequence>MQNLPDVSRLSSRVVRILAQNPGTMTLSGTNCYLLSHGAGPDIILVDTGSPSPSAPAFIRLLSEHLRTTGGIIRDIVLTHHHIDHVGGLESVLASIRSSGAPEPKVHKFKTPDPGSLRPSRSVVSDEDLEASVRVHSRNDSVINWLEAGDLIGAIELHGFKRLRVLHTPGHTSDSISLLLEETGELFVGDTILGTGSTVINDMGSYMHSLRQLQSQGAKVLYPGHGPHIATSGAVATKITEYIDHRLQRDAQIIQNLERNQQGSTAAELVESIYPDLPERAVLAAERSILAHLSKLEEDGKVTSTPVLNQDGRLWSLSFEAVGQTRNPNNITQG</sequence>
<feature type="region of interest" description="Disordered" evidence="5">
    <location>
        <begin position="101"/>
        <end position="121"/>
    </location>
</feature>
<dbReference type="InterPro" id="IPR036866">
    <property type="entry name" value="RibonucZ/Hydroxyglut_hydro"/>
</dbReference>
<dbReference type="SMART" id="SM00849">
    <property type="entry name" value="Lactamase_B"/>
    <property type="match status" value="1"/>
</dbReference>
<name>A0A8K0JPH1_9TREE</name>
<proteinExistence type="inferred from homology"/>
<dbReference type="InterPro" id="IPR001279">
    <property type="entry name" value="Metallo-B-lactamas"/>
</dbReference>
<dbReference type="PANTHER" id="PTHR23131">
    <property type="entry name" value="ENDORIBONUCLEASE LACTB2"/>
    <property type="match status" value="1"/>
</dbReference>
<evidence type="ECO:0000313" key="7">
    <source>
        <dbReference type="EMBL" id="KAG7562060.1"/>
    </source>
</evidence>
<evidence type="ECO:0000256" key="5">
    <source>
        <dbReference type="SAM" id="MobiDB-lite"/>
    </source>
</evidence>
<protein>
    <recommendedName>
        <fullName evidence="6">Metallo-beta-lactamase domain-containing protein</fullName>
    </recommendedName>
</protein>
<dbReference type="GO" id="GO:0044550">
    <property type="term" value="P:secondary metabolite biosynthetic process"/>
    <property type="evidence" value="ECO:0007669"/>
    <property type="project" value="UniProtKB-ARBA"/>
</dbReference>
<dbReference type="EMBL" id="JABELV010000040">
    <property type="protein sequence ID" value="KAG7562060.1"/>
    <property type="molecule type" value="Genomic_DNA"/>
</dbReference>
<keyword evidence="3" id="KW-0378">Hydrolase</keyword>
<dbReference type="SUPFAM" id="SSF56281">
    <property type="entry name" value="Metallo-hydrolase/oxidoreductase"/>
    <property type="match status" value="1"/>
</dbReference>
<accession>A0A8K0JPH1</accession>
<reference evidence="7" key="1">
    <citation type="submission" date="2020-04" db="EMBL/GenBank/DDBJ databases">
        <title>Analysis of mating type loci in Filobasidium floriforme.</title>
        <authorList>
            <person name="Nowrousian M."/>
        </authorList>
    </citation>
    <scope>NUCLEOTIDE SEQUENCE</scope>
    <source>
        <strain evidence="7">CBS 6242</strain>
    </source>
</reference>
<dbReference type="Pfam" id="PF17778">
    <property type="entry name" value="WHD_BLACT"/>
    <property type="match status" value="1"/>
</dbReference>
<dbReference type="Gene3D" id="1.10.10.10">
    <property type="entry name" value="Winged helix-like DNA-binding domain superfamily/Winged helix DNA-binding domain"/>
    <property type="match status" value="1"/>
</dbReference>
<dbReference type="Gene3D" id="3.60.15.10">
    <property type="entry name" value="Ribonuclease Z/Hydroxyacylglutathione hydrolase-like"/>
    <property type="match status" value="1"/>
</dbReference>
<gene>
    <name evidence="7" type="ORF">FFLO_02532</name>
</gene>
<dbReference type="InterPro" id="IPR041516">
    <property type="entry name" value="LACTB2_WH"/>
</dbReference>
<dbReference type="InterPro" id="IPR050662">
    <property type="entry name" value="Sec-metab_biosynth-thioest"/>
</dbReference>
<keyword evidence="8" id="KW-1185">Reference proteome</keyword>
<evidence type="ECO:0000256" key="4">
    <source>
        <dbReference type="ARBA" id="ARBA00022833"/>
    </source>
</evidence>
<keyword evidence="4" id="KW-0862">Zinc</keyword>